<name>A0A9N8EI36_9STRA</name>
<dbReference type="InterPro" id="IPR036378">
    <property type="entry name" value="FAS1_dom_sf"/>
</dbReference>
<dbReference type="PANTHER" id="PTHR10900">
    <property type="entry name" value="PERIOSTIN-RELATED"/>
    <property type="match status" value="1"/>
</dbReference>
<keyword evidence="2" id="KW-0732">Signal</keyword>
<proteinExistence type="predicted"/>
<dbReference type="AlphaFoldDB" id="A0A9N8EI36"/>
<dbReference type="InterPro" id="IPR050904">
    <property type="entry name" value="Adhesion/Biosynth-related"/>
</dbReference>
<feature type="signal peptide" evidence="2">
    <location>
        <begin position="1"/>
        <end position="20"/>
    </location>
</feature>
<dbReference type="EMBL" id="CAICTM010000967">
    <property type="protein sequence ID" value="CAB9518885.1"/>
    <property type="molecule type" value="Genomic_DNA"/>
</dbReference>
<keyword evidence="5" id="KW-1185">Reference proteome</keyword>
<dbReference type="Proteomes" id="UP001153069">
    <property type="component" value="Unassembled WGS sequence"/>
</dbReference>
<dbReference type="SMART" id="SM00554">
    <property type="entry name" value="FAS1"/>
    <property type="match status" value="1"/>
</dbReference>
<protein>
    <submittedName>
        <fullName evidence="4">Beta-induced protein ig-h3</fullName>
    </submittedName>
</protein>
<dbReference type="Pfam" id="PF02469">
    <property type="entry name" value="Fasciclin"/>
    <property type="match status" value="1"/>
</dbReference>
<evidence type="ECO:0000313" key="4">
    <source>
        <dbReference type="EMBL" id="CAB9518885.1"/>
    </source>
</evidence>
<feature type="region of interest" description="Disordered" evidence="1">
    <location>
        <begin position="232"/>
        <end position="278"/>
    </location>
</feature>
<evidence type="ECO:0000256" key="2">
    <source>
        <dbReference type="SAM" id="SignalP"/>
    </source>
</evidence>
<comment type="caution">
    <text evidence="4">The sequence shown here is derived from an EMBL/GenBank/DDBJ whole genome shotgun (WGS) entry which is preliminary data.</text>
</comment>
<evidence type="ECO:0000313" key="5">
    <source>
        <dbReference type="Proteomes" id="UP001153069"/>
    </source>
</evidence>
<sequence>MNKLTYLLVLLALSVPWLEGYEYHPSSQEDSSPSDSDGNTFYGRFLRGAHRRLWGPSSGGCSKIAKFFTSCSNRDQYTTGNQSGGGNHPNRPDTIRPGNIIDVLKGDRSQYSILLALLESAGLTESLEGDGPFTLFAPRNSAFIGMDAAALQSDPIALQQILTYHVVGEEVGALEMQTGQELQTLQGGNITLTVDVSIPSVKLNGDAANAVMVDMKASNGVIHTIDAVLTPTSASTSSSGTPAPAAATPAPGSAPGPGTTTAPSAAAATTTAPTTPVR</sequence>
<reference evidence="4" key="1">
    <citation type="submission" date="2020-06" db="EMBL/GenBank/DDBJ databases">
        <authorList>
            <consortium name="Plant Systems Biology data submission"/>
        </authorList>
    </citation>
    <scope>NUCLEOTIDE SEQUENCE</scope>
    <source>
        <strain evidence="4">D6</strain>
    </source>
</reference>
<gene>
    <name evidence="4" type="ORF">SEMRO_969_G226280.1</name>
</gene>
<dbReference type="PANTHER" id="PTHR10900:SF77">
    <property type="entry name" value="FI19380P1"/>
    <property type="match status" value="1"/>
</dbReference>
<dbReference type="PROSITE" id="PS50213">
    <property type="entry name" value="FAS1"/>
    <property type="match status" value="1"/>
</dbReference>
<evidence type="ECO:0000259" key="3">
    <source>
        <dbReference type="PROSITE" id="PS50213"/>
    </source>
</evidence>
<dbReference type="Gene3D" id="2.30.180.10">
    <property type="entry name" value="FAS1 domain"/>
    <property type="match status" value="1"/>
</dbReference>
<dbReference type="FunFam" id="2.30.180.10:FF:000032">
    <property type="entry name" value="Fasciclin domain-containing protein, putative"/>
    <property type="match status" value="1"/>
</dbReference>
<dbReference type="InterPro" id="IPR000782">
    <property type="entry name" value="FAS1_domain"/>
</dbReference>
<dbReference type="GO" id="GO:0005615">
    <property type="term" value="C:extracellular space"/>
    <property type="evidence" value="ECO:0007669"/>
    <property type="project" value="TreeGrafter"/>
</dbReference>
<feature type="domain" description="FAS1" evidence="3">
    <location>
        <begin position="97"/>
        <end position="229"/>
    </location>
</feature>
<feature type="chain" id="PRO_5040241457" evidence="2">
    <location>
        <begin position="21"/>
        <end position="278"/>
    </location>
</feature>
<organism evidence="4 5">
    <name type="scientific">Seminavis robusta</name>
    <dbReference type="NCBI Taxonomy" id="568900"/>
    <lineage>
        <taxon>Eukaryota</taxon>
        <taxon>Sar</taxon>
        <taxon>Stramenopiles</taxon>
        <taxon>Ochrophyta</taxon>
        <taxon>Bacillariophyta</taxon>
        <taxon>Bacillariophyceae</taxon>
        <taxon>Bacillariophycidae</taxon>
        <taxon>Naviculales</taxon>
        <taxon>Naviculaceae</taxon>
        <taxon>Seminavis</taxon>
    </lineage>
</organism>
<accession>A0A9N8EI36</accession>
<dbReference type="SUPFAM" id="SSF82153">
    <property type="entry name" value="FAS1 domain"/>
    <property type="match status" value="1"/>
</dbReference>
<evidence type="ECO:0000256" key="1">
    <source>
        <dbReference type="SAM" id="MobiDB-lite"/>
    </source>
</evidence>
<dbReference type="OrthoDB" id="286301at2759"/>